<dbReference type="RefSeq" id="WP_085365482.1">
    <property type="nucleotide sequence ID" value="NZ_MTBO01000006.1"/>
</dbReference>
<gene>
    <name evidence="9" type="ORF">BWD09_04285</name>
</gene>
<comment type="similarity">
    <text evidence="1">Belongs to the N(4)/N(6)-methyltransferase family.</text>
</comment>
<dbReference type="OrthoDB" id="9816288at2"/>
<evidence type="ECO:0000256" key="7">
    <source>
        <dbReference type="SAM" id="MobiDB-lite"/>
    </source>
</evidence>
<dbReference type="AlphaFoldDB" id="A0A1X3DES2"/>
<dbReference type="PIRSF" id="PIRSF015855">
    <property type="entry name" value="TypeIII_Mtase_mKpnI"/>
    <property type="match status" value="1"/>
</dbReference>
<comment type="caution">
    <text evidence="9">The sequence shown here is derived from an EMBL/GenBank/DDBJ whole genome shotgun (WGS) entry which is preliminary data.</text>
</comment>
<dbReference type="PROSITE" id="PS00092">
    <property type="entry name" value="N6_MTASE"/>
    <property type="match status" value="1"/>
</dbReference>
<dbReference type="InterPro" id="IPR002295">
    <property type="entry name" value="N4/N6-MTase_EcoPI_Mod-like"/>
</dbReference>
<dbReference type="PRINTS" id="PR00506">
    <property type="entry name" value="D21N6MTFRASE"/>
</dbReference>
<feature type="domain" description="DNA methylase N-4/N-6" evidence="8">
    <location>
        <begin position="136"/>
        <end position="490"/>
    </location>
</feature>
<dbReference type="GO" id="GO:0009007">
    <property type="term" value="F:site-specific DNA-methyltransferase (adenine-specific) activity"/>
    <property type="evidence" value="ECO:0007669"/>
    <property type="project" value="UniProtKB-EC"/>
</dbReference>
<evidence type="ECO:0000313" key="10">
    <source>
        <dbReference type="Proteomes" id="UP000193118"/>
    </source>
</evidence>
<comment type="catalytic activity">
    <reaction evidence="6">
        <text>a 2'-deoxyadenosine in DNA + S-adenosyl-L-methionine = an N(6)-methyl-2'-deoxyadenosine in DNA + S-adenosyl-L-homocysteine + H(+)</text>
        <dbReference type="Rhea" id="RHEA:15197"/>
        <dbReference type="Rhea" id="RHEA-COMP:12418"/>
        <dbReference type="Rhea" id="RHEA-COMP:12419"/>
        <dbReference type="ChEBI" id="CHEBI:15378"/>
        <dbReference type="ChEBI" id="CHEBI:57856"/>
        <dbReference type="ChEBI" id="CHEBI:59789"/>
        <dbReference type="ChEBI" id="CHEBI:90615"/>
        <dbReference type="ChEBI" id="CHEBI:90616"/>
        <dbReference type="EC" id="2.1.1.72"/>
    </reaction>
</comment>
<keyword evidence="5" id="KW-0949">S-adenosyl-L-methionine</keyword>
<dbReference type="Pfam" id="PF01555">
    <property type="entry name" value="N6_N4_Mtase"/>
    <property type="match status" value="1"/>
</dbReference>
<dbReference type="EC" id="2.1.1.72" evidence="2"/>
<evidence type="ECO:0000256" key="5">
    <source>
        <dbReference type="ARBA" id="ARBA00022691"/>
    </source>
</evidence>
<proteinExistence type="inferred from homology"/>
<dbReference type="GO" id="GO:0003677">
    <property type="term" value="F:DNA binding"/>
    <property type="evidence" value="ECO:0007669"/>
    <property type="project" value="InterPro"/>
</dbReference>
<dbReference type="InterPro" id="IPR002052">
    <property type="entry name" value="DNA_methylase_N6_adenine_CS"/>
</dbReference>
<reference evidence="10" key="1">
    <citation type="submission" date="2017-01" db="EMBL/GenBank/DDBJ databases">
        <authorList>
            <person name="Wolfgang W.J."/>
            <person name="Cole J."/>
            <person name="Wroblewski D."/>
            <person name="Mcginnis J."/>
            <person name="Musser K.A."/>
        </authorList>
    </citation>
    <scope>NUCLEOTIDE SEQUENCE [LARGE SCALE GENOMIC DNA]</scope>
    <source>
        <strain evidence="10">DSM 19151</strain>
    </source>
</reference>
<dbReference type="SUPFAM" id="SSF53335">
    <property type="entry name" value="S-adenosyl-L-methionine-dependent methyltransferases"/>
    <property type="match status" value="1"/>
</dbReference>
<keyword evidence="3" id="KW-0489">Methyltransferase</keyword>
<name>A0A1X3DES2_9NEIS</name>
<keyword evidence="10" id="KW-1185">Reference proteome</keyword>
<evidence type="ECO:0000256" key="1">
    <source>
        <dbReference type="ARBA" id="ARBA00006594"/>
    </source>
</evidence>
<evidence type="ECO:0000313" key="9">
    <source>
        <dbReference type="EMBL" id="OSI17977.1"/>
    </source>
</evidence>
<dbReference type="InterPro" id="IPR002941">
    <property type="entry name" value="DNA_methylase_N4/N6"/>
</dbReference>
<evidence type="ECO:0000256" key="6">
    <source>
        <dbReference type="ARBA" id="ARBA00047942"/>
    </source>
</evidence>
<dbReference type="GO" id="GO:0032259">
    <property type="term" value="P:methylation"/>
    <property type="evidence" value="ECO:0007669"/>
    <property type="project" value="UniProtKB-KW"/>
</dbReference>
<keyword evidence="4" id="KW-0808">Transferase</keyword>
<evidence type="ECO:0000256" key="3">
    <source>
        <dbReference type="ARBA" id="ARBA00022603"/>
    </source>
</evidence>
<evidence type="ECO:0000256" key="4">
    <source>
        <dbReference type="ARBA" id="ARBA00022679"/>
    </source>
</evidence>
<dbReference type="Gene3D" id="3.40.50.150">
    <property type="entry name" value="Vaccinia Virus protein VP39"/>
    <property type="match status" value="1"/>
</dbReference>
<protein>
    <recommendedName>
        <fullName evidence="2">site-specific DNA-methyltransferase (adenine-specific)</fullName>
        <ecNumber evidence="2">2.1.1.72</ecNumber>
    </recommendedName>
</protein>
<sequence>MANRTEPNRTEPNRTEPNRTEPNRTEIIHENQNNFKQNKILQLKQLFPEIFCEEQIDFEKLKLVLGEDNLCAQNERYQLGWAGKSDAYRTLQSPTFNTLAPCVAESVNFHDTQNVFIEAENLEALKILQKSYAGKVKMIYIDPPYNTGSDSFVYPDKFAETRDEYARRVGDKDQDGYLLRDGAFAGAWRKNSKDNGHYHSNWLSMMLPRLHLAKTLLREDGVIFISIDDNEQAQLKLLCDEVFGAENFVATLIWKNGRTSAAHFTHEHENIICYAKSKVELELFKYDGEACVTDRTVKKPSSKNPLSIIEFPAGIEFESEDKVFPNIIGDKEPIKIVKGKFESKNRKLAQPVSLEAAWTMADMIRNWLKGEEVIDQKGQKVRRFFFKSNGVLQYEKEKGTFHPKTIITEFTTKQGSNVLIDLLEDPVFDFPKPPSLVAYLVSFVCSNKNDLILDFFSGSGTTAHAVMQLNAEDGGSRRYICVQLPEETAENSEARKAGFANIAEIAKERIRRAGAQIRRSGIDTRQNMPSENADTAAGAVSGINARPTVDTGFKVFKLTESHFKQWRRPLSGSLNEQQQLALLEEFQNIVYENAGVENMAYELMLRLGFELTDSIEFADNVVWLNNAAQTRKTALLLDTVNQAVLDEVRAQSPKKVFVLDKAFAGDDALKTNAALQFKDADIDFETL</sequence>
<accession>A0A1X3DES2</accession>
<dbReference type="EMBL" id="MTBO01000006">
    <property type="protein sequence ID" value="OSI17977.1"/>
    <property type="molecule type" value="Genomic_DNA"/>
</dbReference>
<evidence type="ECO:0000256" key="2">
    <source>
        <dbReference type="ARBA" id="ARBA00011900"/>
    </source>
</evidence>
<dbReference type="Proteomes" id="UP000193118">
    <property type="component" value="Unassembled WGS sequence"/>
</dbReference>
<feature type="region of interest" description="Disordered" evidence="7">
    <location>
        <begin position="1"/>
        <end position="23"/>
    </location>
</feature>
<evidence type="ECO:0000259" key="8">
    <source>
        <dbReference type="Pfam" id="PF01555"/>
    </source>
</evidence>
<dbReference type="InterPro" id="IPR029063">
    <property type="entry name" value="SAM-dependent_MTases_sf"/>
</dbReference>
<organism evidence="9 10">
    <name type="scientific">Neisseria dentiae</name>
    <dbReference type="NCBI Taxonomy" id="194197"/>
    <lineage>
        <taxon>Bacteria</taxon>
        <taxon>Pseudomonadati</taxon>
        <taxon>Pseudomonadota</taxon>
        <taxon>Betaproteobacteria</taxon>
        <taxon>Neisseriales</taxon>
        <taxon>Neisseriaceae</taxon>
        <taxon>Neisseria</taxon>
    </lineage>
</organism>
<dbReference type="GO" id="GO:0008170">
    <property type="term" value="F:N-methyltransferase activity"/>
    <property type="evidence" value="ECO:0007669"/>
    <property type="project" value="InterPro"/>
</dbReference>